<dbReference type="RefSeq" id="WP_072831912.1">
    <property type="nucleotide sequence ID" value="NZ_FQXP01000007.1"/>
</dbReference>
<dbReference type="SUPFAM" id="SSF102114">
    <property type="entry name" value="Radical SAM enzymes"/>
    <property type="match status" value="1"/>
</dbReference>
<name>A0A1M5X6S4_9CLOT</name>
<dbReference type="PANTHER" id="PTHR43787:SF3">
    <property type="entry name" value="ARYLSULFATASE REGULATORY PROTEIN"/>
    <property type="match status" value="1"/>
</dbReference>
<dbReference type="AlphaFoldDB" id="A0A1M5X6S4"/>
<gene>
    <name evidence="8" type="ORF">SAMN02745196_02039</name>
</gene>
<dbReference type="PROSITE" id="PS51918">
    <property type="entry name" value="RADICAL_SAM"/>
    <property type="match status" value="1"/>
</dbReference>
<evidence type="ECO:0000256" key="2">
    <source>
        <dbReference type="ARBA" id="ARBA00022485"/>
    </source>
</evidence>
<dbReference type="SFLD" id="SFLDG01067">
    <property type="entry name" value="SPASM/twitch_domain_containing"/>
    <property type="match status" value="1"/>
</dbReference>
<evidence type="ECO:0000256" key="4">
    <source>
        <dbReference type="ARBA" id="ARBA00022723"/>
    </source>
</evidence>
<evidence type="ECO:0000256" key="5">
    <source>
        <dbReference type="ARBA" id="ARBA00023004"/>
    </source>
</evidence>
<dbReference type="Pfam" id="PF04055">
    <property type="entry name" value="Radical_SAM"/>
    <property type="match status" value="1"/>
</dbReference>
<protein>
    <recommendedName>
        <fullName evidence="7">Radical SAM core domain-containing protein</fullName>
    </recommendedName>
</protein>
<sequence length="424" mass="49734">MKYKHSHYNIEFKVDDKKYIYNPYKGIFKLKDELYYAYNNLENASDKEKKILLDKKLIVDSKISEYGRVKLIRDISRLNEKQLFLSIAPTFSCNFLCEYCFVKKSNMLMNEDVEKEIVDFVEKRLKEGLKILRITWLGGEPLLNMESIKRLSIKFITLCDKYECDYSAFIITNGSLLTTEYIKIFKTLNINGIQITIDGSEVSHNLLRPMKKENSYKKIMKNLLSIEDLKFNLRINISKENLEDVNELIKYISNTNIKGKILDTHISPIYSTDYMNEETREKCLNNYEFAKMEINLIKEILVSGIAKKFDLLPMIVGSSKEVFWSFSIDPEGNVYKDEYYLGNKEYRIGKLKDISVNHMTNNRIAMECLNNNPIDNSKCEKCNVLPLCMGGNIQHFYESTHNSCSSIRYNIEEKLKLYVDRMDI</sequence>
<proteinExistence type="predicted"/>
<dbReference type="GO" id="GO:0051539">
    <property type="term" value="F:4 iron, 4 sulfur cluster binding"/>
    <property type="evidence" value="ECO:0007669"/>
    <property type="project" value="UniProtKB-KW"/>
</dbReference>
<keyword evidence="4" id="KW-0479">Metal-binding</keyword>
<dbReference type="Proteomes" id="UP000184526">
    <property type="component" value="Unassembled WGS sequence"/>
</dbReference>
<evidence type="ECO:0000259" key="7">
    <source>
        <dbReference type="PROSITE" id="PS51918"/>
    </source>
</evidence>
<dbReference type="CDD" id="cd01335">
    <property type="entry name" value="Radical_SAM"/>
    <property type="match status" value="1"/>
</dbReference>
<dbReference type="EMBL" id="FQXP01000007">
    <property type="protein sequence ID" value="SHH95278.1"/>
    <property type="molecule type" value="Genomic_DNA"/>
</dbReference>
<evidence type="ECO:0000313" key="8">
    <source>
        <dbReference type="EMBL" id="SHH95278.1"/>
    </source>
</evidence>
<dbReference type="PANTHER" id="PTHR43787">
    <property type="entry name" value="FEMO COFACTOR BIOSYNTHESIS PROTEIN NIFB-RELATED"/>
    <property type="match status" value="1"/>
</dbReference>
<dbReference type="UniPathway" id="UPA00782"/>
<keyword evidence="9" id="KW-1185">Reference proteome</keyword>
<dbReference type="NCBIfam" id="TIGR04085">
    <property type="entry name" value="rSAM_more_4Fe4S"/>
    <property type="match status" value="1"/>
</dbReference>
<keyword evidence="6" id="KW-0411">Iron-sulfur</keyword>
<dbReference type="SFLD" id="SFLDS00029">
    <property type="entry name" value="Radical_SAM"/>
    <property type="match status" value="1"/>
</dbReference>
<evidence type="ECO:0000313" key="9">
    <source>
        <dbReference type="Proteomes" id="UP000184526"/>
    </source>
</evidence>
<dbReference type="InterPro" id="IPR058240">
    <property type="entry name" value="rSAM_sf"/>
</dbReference>
<dbReference type="STRING" id="1121306.SAMN02745196_02039"/>
<dbReference type="InterPro" id="IPR013785">
    <property type="entry name" value="Aldolase_TIM"/>
</dbReference>
<dbReference type="InterPro" id="IPR006638">
    <property type="entry name" value="Elp3/MiaA/NifB-like_rSAM"/>
</dbReference>
<evidence type="ECO:0000256" key="6">
    <source>
        <dbReference type="ARBA" id="ARBA00023014"/>
    </source>
</evidence>
<keyword evidence="5" id="KW-0408">Iron</keyword>
<feature type="domain" description="Radical SAM core" evidence="7">
    <location>
        <begin position="77"/>
        <end position="306"/>
    </location>
</feature>
<keyword evidence="2" id="KW-0004">4Fe-4S</keyword>
<accession>A0A1M5X6S4</accession>
<dbReference type="SMART" id="SM00729">
    <property type="entry name" value="Elp3"/>
    <property type="match status" value="1"/>
</dbReference>
<organism evidence="8 9">
    <name type="scientific">Clostridium collagenovorans DSM 3089</name>
    <dbReference type="NCBI Taxonomy" id="1121306"/>
    <lineage>
        <taxon>Bacteria</taxon>
        <taxon>Bacillati</taxon>
        <taxon>Bacillota</taxon>
        <taxon>Clostridia</taxon>
        <taxon>Eubacteriales</taxon>
        <taxon>Clostridiaceae</taxon>
        <taxon>Clostridium</taxon>
    </lineage>
</organism>
<dbReference type="GO" id="GO:0003824">
    <property type="term" value="F:catalytic activity"/>
    <property type="evidence" value="ECO:0007669"/>
    <property type="project" value="InterPro"/>
</dbReference>
<dbReference type="InterPro" id="IPR007197">
    <property type="entry name" value="rSAM"/>
</dbReference>
<keyword evidence="3" id="KW-0949">S-adenosyl-L-methionine</keyword>
<dbReference type="Gene3D" id="3.20.20.70">
    <property type="entry name" value="Aldolase class I"/>
    <property type="match status" value="1"/>
</dbReference>
<evidence type="ECO:0000256" key="3">
    <source>
        <dbReference type="ARBA" id="ARBA00022691"/>
    </source>
</evidence>
<dbReference type="InterPro" id="IPR023885">
    <property type="entry name" value="4Fe4S-binding_SPASM_dom"/>
</dbReference>
<reference evidence="8 9" key="1">
    <citation type="submission" date="2016-11" db="EMBL/GenBank/DDBJ databases">
        <authorList>
            <person name="Jaros S."/>
            <person name="Januszkiewicz K."/>
            <person name="Wedrychowicz H."/>
        </authorList>
    </citation>
    <scope>NUCLEOTIDE SEQUENCE [LARGE SCALE GENOMIC DNA]</scope>
    <source>
        <strain evidence="8 9">DSM 3089</strain>
    </source>
</reference>
<evidence type="ECO:0000256" key="1">
    <source>
        <dbReference type="ARBA" id="ARBA00001966"/>
    </source>
</evidence>
<dbReference type="GO" id="GO:0046872">
    <property type="term" value="F:metal ion binding"/>
    <property type="evidence" value="ECO:0007669"/>
    <property type="project" value="UniProtKB-KW"/>
</dbReference>
<comment type="cofactor">
    <cofactor evidence="1">
        <name>[4Fe-4S] cluster</name>
        <dbReference type="ChEBI" id="CHEBI:49883"/>
    </cofactor>
</comment>